<organism evidence="1 2">
    <name type="scientific">Hallella mizrahii</name>
    <dbReference type="NCBI Taxonomy" id="2606637"/>
    <lineage>
        <taxon>Bacteria</taxon>
        <taxon>Pseudomonadati</taxon>
        <taxon>Bacteroidota</taxon>
        <taxon>Bacteroidia</taxon>
        <taxon>Bacteroidales</taxon>
        <taxon>Prevotellaceae</taxon>
        <taxon>Hallella</taxon>
    </lineage>
</organism>
<name>A0A7K0KJQ1_9BACT</name>
<proteinExistence type="predicted"/>
<gene>
    <name evidence="1" type="ORF">FYJ73_15565</name>
</gene>
<evidence type="ECO:0000313" key="1">
    <source>
        <dbReference type="EMBL" id="MST86062.1"/>
    </source>
</evidence>
<dbReference type="EMBL" id="VUNG01000093">
    <property type="protein sequence ID" value="MST86062.1"/>
    <property type="molecule type" value="Genomic_DNA"/>
</dbReference>
<sequence length="354" mass="40396">MHTKVKDQFVDNEYITITDESISVGKQKLLLQLAAPADSTGKPLSHSDVSIVGMSVSPSWTGDSVKAEMEKTSKSIGRRPLYSVSDNGYNLCNACRDAGIPHHRDISHTFGTILKKYFSDSPDFKEFTGLMEKKRLAYQLTDKAIVLPPKQRAIARFMNTFVWVKWAHKLLERYDRLTDEQKEAARFMLDNKDLIEELNSIRKCMEYVEMRCKNDGLSKELAKFLIWRITADLITPAGGTRRMRSVGLDMWEYLQEECKLLQSDTDVHIVSSDIIESCFGVFKAMKSPDKLCGVTKHALVLPLAINFISKESRESFDFIAAMENVHYKDLDEWAGFNLYGNPTQERKDLTRKIG</sequence>
<dbReference type="AlphaFoldDB" id="A0A7K0KJQ1"/>
<dbReference type="Proteomes" id="UP000438914">
    <property type="component" value="Unassembled WGS sequence"/>
</dbReference>
<protein>
    <recommendedName>
        <fullName evidence="3">Transposase</fullName>
    </recommendedName>
</protein>
<evidence type="ECO:0000313" key="2">
    <source>
        <dbReference type="Proteomes" id="UP000438914"/>
    </source>
</evidence>
<reference evidence="1 2" key="1">
    <citation type="submission" date="2019-08" db="EMBL/GenBank/DDBJ databases">
        <title>In-depth cultivation of the pig gut microbiome towards novel bacterial diversity and tailored functional studies.</title>
        <authorList>
            <person name="Wylensek D."/>
            <person name="Hitch T.C.A."/>
            <person name="Clavel T."/>
        </authorList>
    </citation>
    <scope>NUCLEOTIDE SEQUENCE [LARGE SCALE GENOMIC DNA]</scope>
    <source>
        <strain evidence="1 2">LKV-178-WT-2A</strain>
    </source>
</reference>
<keyword evidence="2" id="KW-1185">Reference proteome</keyword>
<accession>A0A7K0KJQ1</accession>
<comment type="caution">
    <text evidence="1">The sequence shown here is derived from an EMBL/GenBank/DDBJ whole genome shotgun (WGS) entry which is preliminary data.</text>
</comment>
<evidence type="ECO:0008006" key="3">
    <source>
        <dbReference type="Google" id="ProtNLM"/>
    </source>
</evidence>